<dbReference type="EMBL" id="VHLG01000016">
    <property type="protein sequence ID" value="TPW27632.1"/>
    <property type="molecule type" value="Genomic_DNA"/>
</dbReference>
<organism evidence="1 2">
    <name type="scientific">Martelella alba</name>
    <dbReference type="NCBI Taxonomy" id="2590451"/>
    <lineage>
        <taxon>Bacteria</taxon>
        <taxon>Pseudomonadati</taxon>
        <taxon>Pseudomonadota</taxon>
        <taxon>Alphaproteobacteria</taxon>
        <taxon>Hyphomicrobiales</taxon>
        <taxon>Aurantimonadaceae</taxon>
        <taxon>Martelella</taxon>
    </lineage>
</organism>
<dbReference type="Proteomes" id="UP000318801">
    <property type="component" value="Unassembled WGS sequence"/>
</dbReference>
<evidence type="ECO:0008006" key="3">
    <source>
        <dbReference type="Google" id="ProtNLM"/>
    </source>
</evidence>
<sequence length="66" mass="7919">MDFPAWTHICNWRRPHGSLKSKTPISRLALNRDNLLRLHTAKLHDRRHQWFGRSSRISYTLDRPSI</sequence>
<accession>A0A506TZY0</accession>
<protein>
    <recommendedName>
        <fullName evidence="3">Transposase</fullName>
    </recommendedName>
</protein>
<evidence type="ECO:0000313" key="1">
    <source>
        <dbReference type="EMBL" id="TPW27632.1"/>
    </source>
</evidence>
<comment type="caution">
    <text evidence="1">The sequence shown here is derived from an EMBL/GenBank/DDBJ whole genome shotgun (WGS) entry which is preliminary data.</text>
</comment>
<dbReference type="AlphaFoldDB" id="A0A506TZY0"/>
<name>A0A506TZY0_9HYPH</name>
<proteinExistence type="predicted"/>
<reference evidence="1 2" key="1">
    <citation type="submission" date="2019-06" db="EMBL/GenBank/DDBJ databases">
        <authorList>
            <person name="Li M."/>
        </authorList>
    </citation>
    <scope>NUCLEOTIDE SEQUENCE [LARGE SCALE GENOMIC DNA]</scope>
    <source>
        <strain evidence="1 2">BGMRC2036</strain>
    </source>
</reference>
<evidence type="ECO:0000313" key="2">
    <source>
        <dbReference type="Proteomes" id="UP000318801"/>
    </source>
</evidence>
<keyword evidence="2" id="KW-1185">Reference proteome</keyword>
<gene>
    <name evidence="1" type="ORF">FJU08_19510</name>
</gene>